<dbReference type="AlphaFoldDB" id="A0A1G1YQ94"/>
<dbReference type="PANTHER" id="PTHR43977">
    <property type="entry name" value="STRUCTURAL MAINTENANCE OF CHROMOSOMES PROTEIN 3"/>
    <property type="match status" value="1"/>
</dbReference>
<keyword evidence="1" id="KW-0175">Coiled coil</keyword>
<organism evidence="4 5">
    <name type="scientific">Candidatus Buchananbacteria bacterium RIFCSPLOWO2_01_FULL_40_23b</name>
    <dbReference type="NCBI Taxonomy" id="1797544"/>
    <lineage>
        <taxon>Bacteria</taxon>
        <taxon>Candidatus Buchananiibacteriota</taxon>
    </lineage>
</organism>
<dbReference type="Proteomes" id="UP000178122">
    <property type="component" value="Unassembled WGS sequence"/>
</dbReference>
<dbReference type="Pfam" id="PF02463">
    <property type="entry name" value="SMC_N"/>
    <property type="match status" value="1"/>
</dbReference>
<dbReference type="InterPro" id="IPR027417">
    <property type="entry name" value="P-loop_NTPase"/>
</dbReference>
<name>A0A1G1YQ94_9BACT</name>
<dbReference type="InterPro" id="IPR003395">
    <property type="entry name" value="RecF/RecN/SMC_N"/>
</dbReference>
<feature type="compositionally biased region" description="Acidic residues" evidence="2">
    <location>
        <begin position="599"/>
        <end position="617"/>
    </location>
</feature>
<evidence type="ECO:0000256" key="1">
    <source>
        <dbReference type="SAM" id="Coils"/>
    </source>
</evidence>
<accession>A0A1G1YQ94</accession>
<dbReference type="EMBL" id="MHIN01000029">
    <property type="protein sequence ID" value="OGY54491.1"/>
    <property type="molecule type" value="Genomic_DNA"/>
</dbReference>
<comment type="caution">
    <text evidence="4">The sequence shown here is derived from an EMBL/GenBank/DDBJ whole genome shotgun (WGS) entry which is preliminary data.</text>
</comment>
<sequence>FSASITAIVGPNGSGKSNIAESVRFVLGEQSMKSLRSKKGEDLIWNGSKTIARLNRGSVAMVFDNKNRVFNIDFDEVELKRIIWRDGTSQYLINGSQVRLKDILELLASVNIGASSHHIISQGEADRILNASIKERRAMIEDALGLRIYQYKKAESARKLLKTKENIAHVEAIRKEIAPHLVFLEKQVKKIEQSDALREDLHILYVEYLAHEHAYLEKQKQALADQKKEPVTLLGHTEKQILVKEKELEVGREMEKKNSDMEQIENALRSLRHEKDELSRVMGRLEGIIEYENRKEKESQKAIPLEQSVIIGFDALKTLVDTIKGLVHEAKSEDADKNKTIVFLNRIEEAALVFWNTHGSTKDKLRMLQLGMSAEERTEVLKKKADAEKRIEEINKEEERLAQNYAMARKSIDESNKNERQLERELYDLRNKKNECLSRIELLHVREEQLETEEGSYKVELLDAKHFVKGDIDSLIRRQSSFGNEPRPEQEKRKRSIERLKIKIEEIGGGGEEVLKEYKEVLERDRFLGGEIADLGKSAETLEGLIEELGEKINTEFKIGVQEINKHFQEYFTLMFGGGNASIKVIAPPPKRKKKNDLLGEDVLPEDGESEEEEEIEEGIDITVNLPTKRVHGLQTLSGGERALTSISLIFAITQVHPPPFLILDETDAALDESNSKKFGDLVEKLSEKTQCIIITHNRATMAKAGVLYGVTTAGDGASRTLSIKLEKAVEMAQ</sequence>
<dbReference type="Gene3D" id="3.40.50.300">
    <property type="entry name" value="P-loop containing nucleotide triphosphate hydrolases"/>
    <property type="match status" value="2"/>
</dbReference>
<evidence type="ECO:0000259" key="3">
    <source>
        <dbReference type="Pfam" id="PF02463"/>
    </source>
</evidence>
<feature type="non-terminal residue" evidence="4">
    <location>
        <position position="1"/>
    </location>
</feature>
<feature type="region of interest" description="Disordered" evidence="2">
    <location>
        <begin position="596"/>
        <end position="617"/>
    </location>
</feature>
<gene>
    <name evidence="4" type="ORF">A2912_03665</name>
</gene>
<protein>
    <recommendedName>
        <fullName evidence="3">RecF/RecN/SMC N-terminal domain-containing protein</fullName>
    </recommendedName>
</protein>
<feature type="coiled-coil region" evidence="1">
    <location>
        <begin position="377"/>
        <end position="439"/>
    </location>
</feature>
<evidence type="ECO:0000256" key="2">
    <source>
        <dbReference type="SAM" id="MobiDB-lite"/>
    </source>
</evidence>
<reference evidence="4 5" key="1">
    <citation type="journal article" date="2016" name="Nat. Commun.">
        <title>Thousands of microbial genomes shed light on interconnected biogeochemical processes in an aquifer system.</title>
        <authorList>
            <person name="Anantharaman K."/>
            <person name="Brown C.T."/>
            <person name="Hug L.A."/>
            <person name="Sharon I."/>
            <person name="Castelle C.J."/>
            <person name="Probst A.J."/>
            <person name="Thomas B.C."/>
            <person name="Singh A."/>
            <person name="Wilkins M.J."/>
            <person name="Karaoz U."/>
            <person name="Brodie E.L."/>
            <person name="Williams K.H."/>
            <person name="Hubbard S.S."/>
            <person name="Banfield J.F."/>
        </authorList>
    </citation>
    <scope>NUCLEOTIDE SEQUENCE [LARGE SCALE GENOMIC DNA]</scope>
</reference>
<evidence type="ECO:0000313" key="5">
    <source>
        <dbReference type="Proteomes" id="UP000178122"/>
    </source>
</evidence>
<dbReference type="SUPFAM" id="SSF52540">
    <property type="entry name" value="P-loop containing nucleoside triphosphate hydrolases"/>
    <property type="match status" value="1"/>
</dbReference>
<feature type="domain" description="RecF/RecN/SMC N-terminal" evidence="3">
    <location>
        <begin position="1"/>
        <end position="718"/>
    </location>
</feature>
<evidence type="ECO:0000313" key="4">
    <source>
        <dbReference type="EMBL" id="OGY54491.1"/>
    </source>
</evidence>
<feature type="coiled-coil region" evidence="1">
    <location>
        <begin position="254"/>
        <end position="281"/>
    </location>
</feature>
<proteinExistence type="predicted"/>